<gene>
    <name evidence="1" type="ORF">CRG98_037339</name>
</gene>
<keyword evidence="2" id="KW-1185">Reference proteome</keyword>
<evidence type="ECO:0000313" key="2">
    <source>
        <dbReference type="Proteomes" id="UP000233551"/>
    </source>
</evidence>
<reference evidence="1 2" key="1">
    <citation type="submission" date="2017-11" db="EMBL/GenBank/DDBJ databases">
        <title>De-novo sequencing of pomegranate (Punica granatum L.) genome.</title>
        <authorList>
            <person name="Akparov Z."/>
            <person name="Amiraslanov A."/>
            <person name="Hajiyeva S."/>
            <person name="Abbasov M."/>
            <person name="Kaur K."/>
            <person name="Hamwieh A."/>
            <person name="Solovyev V."/>
            <person name="Salamov A."/>
            <person name="Braich B."/>
            <person name="Kosarev P."/>
            <person name="Mahmoud A."/>
            <person name="Hajiyev E."/>
            <person name="Babayeva S."/>
            <person name="Izzatullayeva V."/>
            <person name="Mammadov A."/>
            <person name="Mammadov A."/>
            <person name="Sharifova S."/>
            <person name="Ojaghi J."/>
            <person name="Eynullazada K."/>
            <person name="Bayramov B."/>
            <person name="Abdulazimova A."/>
            <person name="Shahmuradov I."/>
        </authorList>
    </citation>
    <scope>NUCLEOTIDE SEQUENCE [LARGE SCALE GENOMIC DNA]</scope>
    <source>
        <strain evidence="2">cv. AG2017</strain>
        <tissue evidence="1">Leaf</tissue>
    </source>
</reference>
<dbReference type="Proteomes" id="UP000233551">
    <property type="component" value="Unassembled WGS sequence"/>
</dbReference>
<proteinExistence type="predicted"/>
<dbReference type="AlphaFoldDB" id="A0A2I0IE38"/>
<name>A0A2I0IE38_PUNGR</name>
<accession>A0A2I0IE38</accession>
<protein>
    <submittedName>
        <fullName evidence="1">Uncharacterized protein</fullName>
    </submittedName>
</protein>
<comment type="caution">
    <text evidence="1">The sequence shown here is derived from an EMBL/GenBank/DDBJ whole genome shotgun (WGS) entry which is preliminary data.</text>
</comment>
<evidence type="ECO:0000313" key="1">
    <source>
        <dbReference type="EMBL" id="PKI42267.1"/>
    </source>
</evidence>
<dbReference type="EMBL" id="PGOL01003214">
    <property type="protein sequence ID" value="PKI42267.1"/>
    <property type="molecule type" value="Genomic_DNA"/>
</dbReference>
<sequence length="159" mass="17300">MLWMSLRSHGSRFRVASASTCGTHGKRETSKLPSSGRAWTRLTRSSTIGKSATAERAIIDPGELEDWGVEVTLRPCRYELGGGSGEPTTSRAKDKIKLLKNSIYFLADLGIAEPWAKCCGMAKVDLESGKVTKVLYGDRKYGGEPCRVSTKNKSGTRGK</sequence>
<organism evidence="1 2">
    <name type="scientific">Punica granatum</name>
    <name type="common">Pomegranate</name>
    <dbReference type="NCBI Taxonomy" id="22663"/>
    <lineage>
        <taxon>Eukaryota</taxon>
        <taxon>Viridiplantae</taxon>
        <taxon>Streptophyta</taxon>
        <taxon>Embryophyta</taxon>
        <taxon>Tracheophyta</taxon>
        <taxon>Spermatophyta</taxon>
        <taxon>Magnoliopsida</taxon>
        <taxon>eudicotyledons</taxon>
        <taxon>Gunneridae</taxon>
        <taxon>Pentapetalae</taxon>
        <taxon>rosids</taxon>
        <taxon>malvids</taxon>
        <taxon>Myrtales</taxon>
        <taxon>Lythraceae</taxon>
        <taxon>Punica</taxon>
    </lineage>
</organism>
<dbReference type="STRING" id="22663.A0A2I0IE38"/>